<dbReference type="PANTHER" id="PTHR33202:SF18">
    <property type="entry name" value="TRANSCRIPTIONAL REGULATOR FURA"/>
    <property type="match status" value="1"/>
</dbReference>
<evidence type="ECO:0000256" key="8">
    <source>
        <dbReference type="ARBA" id="ARBA00023015"/>
    </source>
</evidence>
<dbReference type="GO" id="GO:1900376">
    <property type="term" value="P:regulation of secondary metabolite biosynthetic process"/>
    <property type="evidence" value="ECO:0007669"/>
    <property type="project" value="TreeGrafter"/>
</dbReference>
<dbReference type="Pfam" id="PF01475">
    <property type="entry name" value="FUR"/>
    <property type="match status" value="1"/>
</dbReference>
<evidence type="ECO:0000256" key="1">
    <source>
        <dbReference type="ARBA" id="ARBA00004496"/>
    </source>
</evidence>
<accession>A0A2X4XIQ5</accession>
<protein>
    <submittedName>
        <fullName evidence="13">Ferric uptake regulator</fullName>
    </submittedName>
</protein>
<evidence type="ECO:0000256" key="7">
    <source>
        <dbReference type="ARBA" id="ARBA00023004"/>
    </source>
</evidence>
<sequence>MVPTSREAAQQLRAADLRVTRQRVAVLDAVATYPHTDAETIFGAVRIALPGVSRHTVYDILSALTSRGILRRIEPSGSSARYERRVDNHHHLVCRSCGVIADVNHATGEAPCLTGYDGAGFAIDETEVVFWGLCAACSPSEASRPQP</sequence>
<dbReference type="PANTHER" id="PTHR33202">
    <property type="entry name" value="ZINC UPTAKE REGULATION PROTEIN"/>
    <property type="match status" value="1"/>
</dbReference>
<dbReference type="GO" id="GO:0000976">
    <property type="term" value="F:transcription cis-regulatory region binding"/>
    <property type="evidence" value="ECO:0007669"/>
    <property type="project" value="TreeGrafter"/>
</dbReference>
<dbReference type="Proteomes" id="UP000249091">
    <property type="component" value="Chromosome 1"/>
</dbReference>
<evidence type="ECO:0000313" key="14">
    <source>
        <dbReference type="Proteomes" id="UP000249091"/>
    </source>
</evidence>
<dbReference type="GO" id="GO:0008270">
    <property type="term" value="F:zinc ion binding"/>
    <property type="evidence" value="ECO:0007669"/>
    <property type="project" value="TreeGrafter"/>
</dbReference>
<keyword evidence="8" id="KW-0805">Transcription regulation</keyword>
<feature type="binding site" evidence="11">
    <location>
        <position position="134"/>
    </location>
    <ligand>
        <name>Zn(2+)</name>
        <dbReference type="ChEBI" id="CHEBI:29105"/>
    </ligand>
</feature>
<dbReference type="InterPro" id="IPR043135">
    <property type="entry name" value="Fur_C"/>
</dbReference>
<keyword evidence="7 12" id="KW-0408">Iron</keyword>
<comment type="cofactor">
    <cofactor evidence="11">
        <name>Zn(2+)</name>
        <dbReference type="ChEBI" id="CHEBI:29105"/>
    </cofactor>
    <text evidence="11">Binds 1 zinc ion per subunit.</text>
</comment>
<feature type="binding site" evidence="11">
    <location>
        <position position="137"/>
    </location>
    <ligand>
        <name>Zn(2+)</name>
        <dbReference type="ChEBI" id="CHEBI:29105"/>
    </ligand>
</feature>
<feature type="binding site" evidence="11">
    <location>
        <position position="94"/>
    </location>
    <ligand>
        <name>Zn(2+)</name>
        <dbReference type="ChEBI" id="CHEBI:29105"/>
    </ligand>
</feature>
<dbReference type="GO" id="GO:0005737">
    <property type="term" value="C:cytoplasm"/>
    <property type="evidence" value="ECO:0007669"/>
    <property type="project" value="UniProtKB-SubCell"/>
</dbReference>
<evidence type="ECO:0000256" key="2">
    <source>
        <dbReference type="ARBA" id="ARBA00007957"/>
    </source>
</evidence>
<dbReference type="KEGG" id="rcr:NCTC10994_04239"/>
<dbReference type="EMBL" id="LS483468">
    <property type="protein sequence ID" value="SQI39755.1"/>
    <property type="molecule type" value="Genomic_DNA"/>
</dbReference>
<organism evidence="13 14">
    <name type="scientific">Rhodococcus coprophilus</name>
    <dbReference type="NCBI Taxonomy" id="38310"/>
    <lineage>
        <taxon>Bacteria</taxon>
        <taxon>Bacillati</taxon>
        <taxon>Actinomycetota</taxon>
        <taxon>Actinomycetes</taxon>
        <taxon>Mycobacteriales</taxon>
        <taxon>Nocardiaceae</taxon>
        <taxon>Rhodococcus</taxon>
    </lineage>
</organism>
<gene>
    <name evidence="13" type="primary">furA_2</name>
    <name evidence="13" type="ORF">NCTC10994_04239</name>
</gene>
<evidence type="ECO:0000256" key="4">
    <source>
        <dbReference type="ARBA" id="ARBA00022491"/>
    </source>
</evidence>
<comment type="cofactor">
    <cofactor evidence="12">
        <name>Mn(2+)</name>
        <dbReference type="ChEBI" id="CHEBI:29035"/>
    </cofactor>
    <cofactor evidence="12">
        <name>Fe(2+)</name>
        <dbReference type="ChEBI" id="CHEBI:29033"/>
    </cofactor>
    <text evidence="12">Binds 1 Mn(2+) or Fe(2+) ion per subunit.</text>
</comment>
<keyword evidence="9" id="KW-0238">DNA-binding</keyword>
<evidence type="ECO:0000313" key="13">
    <source>
        <dbReference type="EMBL" id="SQI39755.1"/>
    </source>
</evidence>
<dbReference type="GO" id="GO:0003700">
    <property type="term" value="F:DNA-binding transcription factor activity"/>
    <property type="evidence" value="ECO:0007669"/>
    <property type="project" value="InterPro"/>
</dbReference>
<dbReference type="InterPro" id="IPR036390">
    <property type="entry name" value="WH_DNA-bd_sf"/>
</dbReference>
<comment type="similarity">
    <text evidence="2">Belongs to the Fur family.</text>
</comment>
<evidence type="ECO:0000256" key="9">
    <source>
        <dbReference type="ARBA" id="ARBA00023125"/>
    </source>
</evidence>
<dbReference type="STRING" id="1219011.GCA_001895045_01170"/>
<dbReference type="CDD" id="cd07153">
    <property type="entry name" value="Fur_like"/>
    <property type="match status" value="1"/>
</dbReference>
<evidence type="ECO:0000256" key="12">
    <source>
        <dbReference type="PIRSR" id="PIRSR602481-2"/>
    </source>
</evidence>
<name>A0A2X4XIQ5_9NOCA</name>
<dbReference type="Gene3D" id="1.10.10.10">
    <property type="entry name" value="Winged helix-like DNA-binding domain superfamily/Winged helix DNA-binding domain"/>
    <property type="match status" value="1"/>
</dbReference>
<dbReference type="Gene3D" id="3.30.1490.190">
    <property type="match status" value="1"/>
</dbReference>
<dbReference type="InterPro" id="IPR002481">
    <property type="entry name" value="FUR"/>
</dbReference>
<keyword evidence="3" id="KW-0963">Cytoplasm</keyword>
<comment type="subcellular location">
    <subcellularLocation>
        <location evidence="1">Cytoplasm</location>
    </subcellularLocation>
</comment>
<dbReference type="SUPFAM" id="SSF46785">
    <property type="entry name" value="Winged helix' DNA-binding domain"/>
    <property type="match status" value="1"/>
</dbReference>
<evidence type="ECO:0000256" key="10">
    <source>
        <dbReference type="ARBA" id="ARBA00023163"/>
    </source>
</evidence>
<evidence type="ECO:0000256" key="3">
    <source>
        <dbReference type="ARBA" id="ARBA00022490"/>
    </source>
</evidence>
<feature type="binding site" evidence="11">
    <location>
        <position position="97"/>
    </location>
    <ligand>
        <name>Zn(2+)</name>
        <dbReference type="ChEBI" id="CHEBI:29105"/>
    </ligand>
</feature>
<reference evidence="13 14" key="1">
    <citation type="submission" date="2018-06" db="EMBL/GenBank/DDBJ databases">
        <authorList>
            <consortium name="Pathogen Informatics"/>
            <person name="Doyle S."/>
        </authorList>
    </citation>
    <scope>NUCLEOTIDE SEQUENCE [LARGE SCALE GENOMIC DNA]</scope>
    <source>
        <strain evidence="13 14">NCTC10994</strain>
    </source>
</reference>
<dbReference type="AlphaFoldDB" id="A0A2X4XIQ5"/>
<evidence type="ECO:0000256" key="11">
    <source>
        <dbReference type="PIRSR" id="PIRSR602481-1"/>
    </source>
</evidence>
<keyword evidence="4" id="KW-0678">Repressor</keyword>
<keyword evidence="10" id="KW-0804">Transcription</keyword>
<dbReference type="InterPro" id="IPR036388">
    <property type="entry name" value="WH-like_DNA-bd_sf"/>
</dbReference>
<keyword evidence="6 11" id="KW-0862">Zinc</keyword>
<feature type="binding site" evidence="12">
    <location>
        <position position="109"/>
    </location>
    <ligand>
        <name>Fe cation</name>
        <dbReference type="ChEBI" id="CHEBI:24875"/>
    </ligand>
</feature>
<dbReference type="GO" id="GO:0045892">
    <property type="term" value="P:negative regulation of DNA-templated transcription"/>
    <property type="evidence" value="ECO:0007669"/>
    <property type="project" value="TreeGrafter"/>
</dbReference>
<evidence type="ECO:0000256" key="6">
    <source>
        <dbReference type="ARBA" id="ARBA00022833"/>
    </source>
</evidence>
<evidence type="ECO:0000256" key="5">
    <source>
        <dbReference type="ARBA" id="ARBA00022723"/>
    </source>
</evidence>
<keyword evidence="14" id="KW-1185">Reference proteome</keyword>
<keyword evidence="5 11" id="KW-0479">Metal-binding</keyword>
<proteinExistence type="inferred from homology"/>